<evidence type="ECO:0000313" key="3">
    <source>
        <dbReference type="EMBL" id="WUN80928.1"/>
    </source>
</evidence>
<evidence type="ECO:0000313" key="4">
    <source>
        <dbReference type="Proteomes" id="UP001432312"/>
    </source>
</evidence>
<sequence>MQQRNAFAANVGLSAGVIHEQDQYIQGSFKVVANAALGNPHATEKKVIGHGVNTASDDLGGALERVGAPGWADTVEDFGDNLASGLGATVREHELGESEQADELVHGRPAAIRASAKHLTDFQAAFERVGQGMKSLDSDRWKGQAAEAFREKFAMHPGLYRRTLRIRPHALFGPSSSRRLRKSPPIPESGYKSDPTRRNLRPQQTPLHEDVAPVTQQEAEEKMPRGPRARAALSRFAPLAWFRSPLERHPQFGYVQIAHLGWRFAEPHDELQSVFEAVVHETALRIDWEFKVARNWLILPSLLAHETRNNGGDFSKAEGTLTREQDLCTMASEDMNLILEAIEAAAPRAA</sequence>
<evidence type="ECO:0000256" key="1">
    <source>
        <dbReference type="SAM" id="MobiDB-lite"/>
    </source>
</evidence>
<protein>
    <recommendedName>
        <fullName evidence="2">Putative T7SS secretion signal domain-containing protein</fullName>
    </recommendedName>
</protein>
<organism evidence="3 4">
    <name type="scientific">Streptomyces erythrochromogenes</name>
    <dbReference type="NCBI Taxonomy" id="285574"/>
    <lineage>
        <taxon>Bacteria</taxon>
        <taxon>Bacillati</taxon>
        <taxon>Actinomycetota</taxon>
        <taxon>Actinomycetes</taxon>
        <taxon>Kitasatosporales</taxon>
        <taxon>Streptomycetaceae</taxon>
        <taxon>Streptomyces</taxon>
    </lineage>
</organism>
<dbReference type="RefSeq" id="WP_328739797.1">
    <property type="nucleotide sequence ID" value="NZ_CP108036.1"/>
</dbReference>
<feature type="region of interest" description="Disordered" evidence="1">
    <location>
        <begin position="172"/>
        <end position="226"/>
    </location>
</feature>
<dbReference type="Pfam" id="PF21725">
    <property type="entry name" value="T7SS_signal"/>
    <property type="match status" value="1"/>
</dbReference>
<feature type="domain" description="Putative T7SS secretion signal" evidence="2">
    <location>
        <begin position="44"/>
        <end position="159"/>
    </location>
</feature>
<proteinExistence type="predicted"/>
<accession>A0ABZ1QG76</accession>
<keyword evidence="4" id="KW-1185">Reference proteome</keyword>
<reference evidence="3" key="1">
    <citation type="submission" date="2022-10" db="EMBL/GenBank/DDBJ databases">
        <title>The complete genomes of actinobacterial strains from the NBC collection.</title>
        <authorList>
            <person name="Joergensen T.S."/>
            <person name="Alvarez Arevalo M."/>
            <person name="Sterndorff E.B."/>
            <person name="Faurdal D."/>
            <person name="Vuksanovic O."/>
            <person name="Mourched A.-S."/>
            <person name="Charusanti P."/>
            <person name="Shaw S."/>
            <person name="Blin K."/>
            <person name="Weber T."/>
        </authorList>
    </citation>
    <scope>NUCLEOTIDE SEQUENCE</scope>
    <source>
        <strain evidence="3">NBC_00303</strain>
    </source>
</reference>
<evidence type="ECO:0000259" key="2">
    <source>
        <dbReference type="Pfam" id="PF21725"/>
    </source>
</evidence>
<gene>
    <name evidence="3" type="ORF">OHA91_21815</name>
</gene>
<dbReference type="InterPro" id="IPR049082">
    <property type="entry name" value="T7SS_signal"/>
</dbReference>
<dbReference type="EMBL" id="CP108036">
    <property type="protein sequence ID" value="WUN80928.1"/>
    <property type="molecule type" value="Genomic_DNA"/>
</dbReference>
<name>A0ABZ1QG76_9ACTN</name>
<dbReference type="Proteomes" id="UP001432312">
    <property type="component" value="Chromosome"/>
</dbReference>
<dbReference type="GeneID" id="95498729"/>